<feature type="chain" id="PRO_5046328865" description="Lipoprotein" evidence="1">
    <location>
        <begin position="18"/>
        <end position="231"/>
    </location>
</feature>
<proteinExistence type="predicted"/>
<gene>
    <name evidence="2" type="ORF">MNR06_15520</name>
</gene>
<feature type="signal peptide" evidence="1">
    <location>
        <begin position="1"/>
        <end position="17"/>
    </location>
</feature>
<protein>
    <recommendedName>
        <fullName evidence="4">Lipoprotein</fullName>
    </recommendedName>
</protein>
<sequence>MKRFVQVVLIWMPLALGACTQSPGYHVEKYHEVKFSDLPVDVKIPTKAWDLLELKAPAAAHGEGGGDHGAAAGEATPAAKNIIFGDVAVFLVQKNDGIVKSEAVKILLPKGGGTIDLAQFITDKQGSFYVGFEVPGLAEAVSKKVLFVSGAKKRKLGDKVIGAGCNQFVDITDSFLKNMQGEGLKVNTTQERYLSVLGGTFLFSAEINKDVQVAAVTFKNSKYNHLFCEEN</sequence>
<evidence type="ECO:0008006" key="4">
    <source>
        <dbReference type="Google" id="ProtNLM"/>
    </source>
</evidence>
<name>A0ABY4C865_9BACT</name>
<dbReference type="EMBL" id="CP093442">
    <property type="protein sequence ID" value="UOF01110.1"/>
    <property type="molecule type" value="Genomic_DNA"/>
</dbReference>
<accession>A0ABY4C865</accession>
<evidence type="ECO:0000313" key="2">
    <source>
        <dbReference type="EMBL" id="UOF01110.1"/>
    </source>
</evidence>
<keyword evidence="1" id="KW-0732">Signal</keyword>
<keyword evidence="3" id="KW-1185">Reference proteome</keyword>
<evidence type="ECO:0000313" key="3">
    <source>
        <dbReference type="Proteomes" id="UP000830116"/>
    </source>
</evidence>
<reference evidence="2" key="1">
    <citation type="submission" date="2022-03" db="EMBL/GenBank/DDBJ databases">
        <title>Genome Identification and Characterization of new species Bdellovibrio reynosense LBG001 sp. nov. from a Mexico soil sample.</title>
        <authorList>
            <person name="Camilli A."/>
            <person name="Ajao Y."/>
            <person name="Guo X."/>
        </authorList>
    </citation>
    <scope>NUCLEOTIDE SEQUENCE</scope>
    <source>
        <strain evidence="2">LBG001</strain>
    </source>
</reference>
<dbReference type="PROSITE" id="PS51257">
    <property type="entry name" value="PROKAR_LIPOPROTEIN"/>
    <property type="match status" value="1"/>
</dbReference>
<dbReference type="RefSeq" id="WP_243537421.1">
    <property type="nucleotide sequence ID" value="NZ_CP093442.1"/>
</dbReference>
<evidence type="ECO:0000256" key="1">
    <source>
        <dbReference type="SAM" id="SignalP"/>
    </source>
</evidence>
<dbReference type="Proteomes" id="UP000830116">
    <property type="component" value="Chromosome"/>
</dbReference>
<organism evidence="2 3">
    <name type="scientific">Bdellovibrio reynosensis</name>
    <dbReference type="NCBI Taxonomy" id="2835041"/>
    <lineage>
        <taxon>Bacteria</taxon>
        <taxon>Pseudomonadati</taxon>
        <taxon>Bdellovibrionota</taxon>
        <taxon>Bdellovibrionia</taxon>
        <taxon>Bdellovibrionales</taxon>
        <taxon>Pseudobdellovibrionaceae</taxon>
        <taxon>Bdellovibrio</taxon>
    </lineage>
</organism>